<proteinExistence type="predicted"/>
<dbReference type="Gene3D" id="1.10.4030.10">
    <property type="entry name" value="Porin chaperone SurA, peptide-binding domain"/>
    <property type="match status" value="1"/>
</dbReference>
<evidence type="ECO:0000259" key="2">
    <source>
        <dbReference type="PROSITE" id="PS50198"/>
    </source>
</evidence>
<keyword evidence="1" id="KW-0697">Rotamase</keyword>
<dbReference type="PROSITE" id="PS50198">
    <property type="entry name" value="PPIC_PPIASE_2"/>
    <property type="match status" value="1"/>
</dbReference>
<dbReference type="InterPro" id="IPR000297">
    <property type="entry name" value="PPIase_PpiC"/>
</dbReference>
<evidence type="ECO:0000313" key="3">
    <source>
        <dbReference type="EMBL" id="OGE84341.1"/>
    </source>
</evidence>
<comment type="caution">
    <text evidence="3">The sequence shown here is derived from an EMBL/GenBank/DDBJ whole genome shotgun (WGS) entry which is preliminary data.</text>
</comment>
<dbReference type="InterPro" id="IPR027304">
    <property type="entry name" value="Trigger_fact/SurA_dom_sf"/>
</dbReference>
<accession>A0A1F5P393</accession>
<dbReference type="InterPro" id="IPR050245">
    <property type="entry name" value="PrsA_foldase"/>
</dbReference>
<organism evidence="3 4">
    <name type="scientific">Candidatus Doudnabacteria bacterium RIFCSPHIGHO2_01_FULL_49_9</name>
    <dbReference type="NCBI Taxonomy" id="1817827"/>
    <lineage>
        <taxon>Bacteria</taxon>
        <taxon>Candidatus Doudnaibacteriota</taxon>
    </lineage>
</organism>
<dbReference type="PANTHER" id="PTHR47245:SF2">
    <property type="entry name" value="PEPTIDYL-PROLYL CIS-TRANS ISOMERASE HP_0175-RELATED"/>
    <property type="match status" value="1"/>
</dbReference>
<feature type="domain" description="PpiC" evidence="2">
    <location>
        <begin position="148"/>
        <end position="244"/>
    </location>
</feature>
<name>A0A1F5P393_9BACT</name>
<reference evidence="3 4" key="1">
    <citation type="journal article" date="2016" name="Nat. Commun.">
        <title>Thousands of microbial genomes shed light on interconnected biogeochemical processes in an aquifer system.</title>
        <authorList>
            <person name="Anantharaman K."/>
            <person name="Brown C.T."/>
            <person name="Hug L.A."/>
            <person name="Sharon I."/>
            <person name="Castelle C.J."/>
            <person name="Probst A.J."/>
            <person name="Thomas B.C."/>
            <person name="Singh A."/>
            <person name="Wilkins M.J."/>
            <person name="Karaoz U."/>
            <person name="Brodie E.L."/>
            <person name="Williams K.H."/>
            <person name="Hubbard S.S."/>
            <person name="Banfield J.F."/>
        </authorList>
    </citation>
    <scope>NUCLEOTIDE SEQUENCE [LARGE SCALE GENOMIC DNA]</scope>
</reference>
<dbReference type="SUPFAM" id="SSF54534">
    <property type="entry name" value="FKBP-like"/>
    <property type="match status" value="1"/>
</dbReference>
<protein>
    <recommendedName>
        <fullName evidence="2">PpiC domain-containing protein</fullName>
    </recommendedName>
</protein>
<dbReference type="SUPFAM" id="SSF109998">
    <property type="entry name" value="Triger factor/SurA peptide-binding domain-like"/>
    <property type="match status" value="1"/>
</dbReference>
<dbReference type="Proteomes" id="UP000176339">
    <property type="component" value="Unassembled WGS sequence"/>
</dbReference>
<dbReference type="Pfam" id="PF00639">
    <property type="entry name" value="Rotamase"/>
    <property type="match status" value="1"/>
</dbReference>
<dbReference type="AlphaFoldDB" id="A0A1F5P393"/>
<dbReference type="Gene3D" id="3.10.50.40">
    <property type="match status" value="1"/>
</dbReference>
<dbReference type="PANTHER" id="PTHR47245">
    <property type="entry name" value="PEPTIDYLPROLYL ISOMERASE"/>
    <property type="match status" value="1"/>
</dbReference>
<gene>
    <name evidence="3" type="ORF">A2846_03865</name>
</gene>
<keyword evidence="1" id="KW-0413">Isomerase</keyword>
<dbReference type="EMBL" id="MFEN01000017">
    <property type="protein sequence ID" value="OGE84341.1"/>
    <property type="molecule type" value="Genomic_DNA"/>
</dbReference>
<evidence type="ECO:0000256" key="1">
    <source>
        <dbReference type="PROSITE-ProRule" id="PRU00278"/>
    </source>
</evidence>
<dbReference type="InterPro" id="IPR046357">
    <property type="entry name" value="PPIase_dom_sf"/>
</dbReference>
<evidence type="ECO:0000313" key="4">
    <source>
        <dbReference type="Proteomes" id="UP000176339"/>
    </source>
</evidence>
<dbReference type="GO" id="GO:0003755">
    <property type="term" value="F:peptidyl-prolyl cis-trans isomerase activity"/>
    <property type="evidence" value="ECO:0007669"/>
    <property type="project" value="UniProtKB-KW"/>
</dbReference>
<sequence>MIRIILILAAISSLFITVFAVAIYGLDVDNTATRAFNKSFPVLPAAIVGGRVVFISEVEDRLEMYDHAVSSQSALARYDPAAVRHQILDNLIEQEIIAGVFRVAGSTGFHPSFDEYADHILSGFEKTPQEALGISEREFLENIVYPDFQERTLRVIFLSGSRDSSEYAKAQTIKAELDGGQDFTEAVRLYSEDEDSKYLGGDLGFFSREMVSPWLADAAFNLSASSTSDILVSPEGYHILRLASRDPGPPERVQLQHIFIRGPDFEKYMEKQRKNYRVYIFASSHFPSP</sequence>